<accession>A0AAV6I6L1</accession>
<organism evidence="1 2">
    <name type="scientific">Rhododendron griersonianum</name>
    <dbReference type="NCBI Taxonomy" id="479676"/>
    <lineage>
        <taxon>Eukaryota</taxon>
        <taxon>Viridiplantae</taxon>
        <taxon>Streptophyta</taxon>
        <taxon>Embryophyta</taxon>
        <taxon>Tracheophyta</taxon>
        <taxon>Spermatophyta</taxon>
        <taxon>Magnoliopsida</taxon>
        <taxon>eudicotyledons</taxon>
        <taxon>Gunneridae</taxon>
        <taxon>Pentapetalae</taxon>
        <taxon>asterids</taxon>
        <taxon>Ericales</taxon>
        <taxon>Ericaceae</taxon>
        <taxon>Ericoideae</taxon>
        <taxon>Rhodoreae</taxon>
        <taxon>Rhododendron</taxon>
    </lineage>
</organism>
<evidence type="ECO:0000313" key="2">
    <source>
        <dbReference type="Proteomes" id="UP000823749"/>
    </source>
</evidence>
<sequence length="95" mass="10704">MVDYLHLLTMFLYVKVQPLRDNNIAVHVHEPDIQIIKAMARKGNATYVGSGKKNTQEIQRLEAIAKKGKAVYIDSGKENSQLVAIIEIVHSYLVL</sequence>
<dbReference type="AlphaFoldDB" id="A0AAV6I6L1"/>
<evidence type="ECO:0000313" key="1">
    <source>
        <dbReference type="EMBL" id="KAG5524163.1"/>
    </source>
</evidence>
<keyword evidence="2" id="KW-1185">Reference proteome</keyword>
<comment type="caution">
    <text evidence="1">The sequence shown here is derived from an EMBL/GenBank/DDBJ whole genome shotgun (WGS) entry which is preliminary data.</text>
</comment>
<dbReference type="EMBL" id="JACTNZ010000011">
    <property type="protein sequence ID" value="KAG5524163.1"/>
    <property type="molecule type" value="Genomic_DNA"/>
</dbReference>
<name>A0AAV6I6L1_9ERIC</name>
<proteinExistence type="predicted"/>
<reference evidence="1" key="1">
    <citation type="submission" date="2020-08" db="EMBL/GenBank/DDBJ databases">
        <title>Plant Genome Project.</title>
        <authorList>
            <person name="Zhang R.-G."/>
        </authorList>
    </citation>
    <scope>NUCLEOTIDE SEQUENCE</scope>
    <source>
        <strain evidence="1">WSP0</strain>
        <tissue evidence="1">Leaf</tissue>
    </source>
</reference>
<gene>
    <name evidence="1" type="ORF">RHGRI_030981</name>
</gene>
<protein>
    <submittedName>
        <fullName evidence="1">Uncharacterized protein</fullName>
    </submittedName>
</protein>
<dbReference type="Proteomes" id="UP000823749">
    <property type="component" value="Chromosome 11"/>
</dbReference>